<dbReference type="STRING" id="388467.A19Y_2255"/>
<dbReference type="Pfam" id="PF04151">
    <property type="entry name" value="PPC"/>
    <property type="match status" value="2"/>
</dbReference>
<accession>A0A073CT33</accession>
<feature type="domain" description="Peptidase C-terminal archaeal/bacterial" evidence="1">
    <location>
        <begin position="158"/>
        <end position="223"/>
    </location>
</feature>
<dbReference type="EMBL" id="CM002803">
    <property type="protein sequence ID" value="KEI67190.1"/>
    <property type="molecule type" value="Genomic_DNA"/>
</dbReference>
<name>A0A073CT33_PLAA1</name>
<sequence>MPDLYEPNDSLGGATNLGLVSTALSKPNLSIDSYNEDWFKFQTTGNGATTVGINFQHAQGDLDLRVRDISGSILGSSNGVGNNETVNLSYLTAGIYYAQVYGWNGASNSNYSLTISPPLGTGTVIDDIYEDNDFIGTGDLGSLQGQNPYYGLVLQSNDQDWFQFQTTNTGTLNVRLDFLNSLGDLDFELYNSAGERVGASATSGDVEQISIPNAAPGIYHAKVIGYGGVGNSNYSLTVDAPTATVTTVDDRYEQNDSLGGAAPLQLQNGQFSDNSLVLAANDPDWFQFTVPQNPTPGSNISANLVNSIGAMGLDLGLDLYDQNGNWVNNSYNFNGNSNGATIPLDYLTAGGTGIMFTDV</sequence>
<dbReference type="PATRIC" id="fig|388467.6.peg.2198"/>
<evidence type="ECO:0000313" key="3">
    <source>
        <dbReference type="Proteomes" id="UP000027395"/>
    </source>
</evidence>
<evidence type="ECO:0000259" key="1">
    <source>
        <dbReference type="Pfam" id="PF04151"/>
    </source>
</evidence>
<dbReference type="Gene3D" id="2.60.120.380">
    <property type="match status" value="3"/>
</dbReference>
<protein>
    <recommendedName>
        <fullName evidence="1">Peptidase C-terminal archaeal/bacterial domain-containing protein</fullName>
    </recommendedName>
</protein>
<dbReference type="InterPro" id="IPR007280">
    <property type="entry name" value="Peptidase_C_arc/bac"/>
</dbReference>
<evidence type="ECO:0000313" key="2">
    <source>
        <dbReference type="EMBL" id="KEI67190.1"/>
    </source>
</evidence>
<reference evidence="2 3" key="1">
    <citation type="journal article" date="2014" name="Appl. Environ. Microbiol.">
        <title>Elucidation of insertion elements encoded on plasmids and in vitro construction of shuttle vectors from the toxic cyanobacterium Planktothrix.</title>
        <authorList>
            <person name="Christiansen G."/>
            <person name="Goesmann A."/>
            <person name="Kurmayer R."/>
        </authorList>
    </citation>
    <scope>NUCLEOTIDE SEQUENCE [LARGE SCALE GENOMIC DNA]</scope>
    <source>
        <strain evidence="2 3">NIVA-CYA 126/8</strain>
    </source>
</reference>
<organism evidence="2 3">
    <name type="scientific">Planktothrix agardhii (strain NIVA-CYA 126/8)</name>
    <dbReference type="NCBI Taxonomy" id="388467"/>
    <lineage>
        <taxon>Bacteria</taxon>
        <taxon>Bacillati</taxon>
        <taxon>Cyanobacteriota</taxon>
        <taxon>Cyanophyceae</taxon>
        <taxon>Oscillatoriophycideae</taxon>
        <taxon>Oscillatoriales</taxon>
        <taxon>Microcoleaceae</taxon>
        <taxon>Planktothrix</taxon>
    </lineage>
</organism>
<dbReference type="AlphaFoldDB" id="A0A073CT33"/>
<dbReference type="HOGENOM" id="CLU_771293_0_0_3"/>
<proteinExistence type="predicted"/>
<feature type="domain" description="Peptidase C-terminal archaeal/bacterial" evidence="1">
    <location>
        <begin position="36"/>
        <end position="102"/>
    </location>
</feature>
<dbReference type="eggNOG" id="COG2931">
    <property type="taxonomic scope" value="Bacteria"/>
</dbReference>
<dbReference type="SUPFAM" id="SSF89260">
    <property type="entry name" value="Collagen-binding domain"/>
    <property type="match status" value="2"/>
</dbReference>
<dbReference type="RefSeq" id="WP_042154210.1">
    <property type="nucleotide sequence ID" value="NZ_CM002803.1"/>
</dbReference>
<dbReference type="Proteomes" id="UP000027395">
    <property type="component" value="Chromosome"/>
</dbReference>
<keyword evidence="3" id="KW-1185">Reference proteome</keyword>
<gene>
    <name evidence="2" type="ORF">A19Y_2255</name>
</gene>